<gene>
    <name evidence="1" type="ORF">COU81_03315</name>
</gene>
<accession>A0A2M8KDE3</accession>
<reference evidence="2" key="1">
    <citation type="submission" date="2017-09" db="EMBL/GenBank/DDBJ databases">
        <title>Depth-based differentiation of microbial function through sediment-hosted aquifers and enrichment of novel symbionts in the deep terrestrial subsurface.</title>
        <authorList>
            <person name="Probst A.J."/>
            <person name="Ladd B."/>
            <person name="Jarett J.K."/>
            <person name="Geller-Mcgrath D.E."/>
            <person name="Sieber C.M.K."/>
            <person name="Emerson J.B."/>
            <person name="Anantharaman K."/>
            <person name="Thomas B.C."/>
            <person name="Malmstrom R."/>
            <person name="Stieglmeier M."/>
            <person name="Klingl A."/>
            <person name="Woyke T."/>
            <person name="Ryan C.M."/>
            <person name="Banfield J.F."/>
        </authorList>
    </citation>
    <scope>NUCLEOTIDE SEQUENCE [LARGE SCALE GENOMIC DNA]</scope>
</reference>
<dbReference type="EMBL" id="PFDW01000069">
    <property type="protein sequence ID" value="PJE57938.1"/>
    <property type="molecule type" value="Genomic_DNA"/>
</dbReference>
<proteinExistence type="predicted"/>
<evidence type="ECO:0000313" key="2">
    <source>
        <dbReference type="Proteomes" id="UP000231450"/>
    </source>
</evidence>
<evidence type="ECO:0008006" key="3">
    <source>
        <dbReference type="Google" id="ProtNLM"/>
    </source>
</evidence>
<organism evidence="1 2">
    <name type="scientific">Candidatus Portnoybacteria bacterium CG10_big_fil_rev_8_21_14_0_10_36_7</name>
    <dbReference type="NCBI Taxonomy" id="1974812"/>
    <lineage>
        <taxon>Bacteria</taxon>
        <taxon>Candidatus Portnoyibacteriota</taxon>
    </lineage>
</organism>
<dbReference type="Proteomes" id="UP000231450">
    <property type="component" value="Unassembled WGS sequence"/>
</dbReference>
<protein>
    <recommendedName>
        <fullName evidence="3">Antitoxin</fullName>
    </recommendedName>
</protein>
<name>A0A2M8KDE3_9BACT</name>
<sequence>MFWEQIKKILPQAKGPCIIVEEGSAKYVILNFDEYEQIIKKKANPLTSPRPSEDPEHIEKINQEIESLKEIEDNGKMLEEIADFPSEIQIEDLPIE</sequence>
<dbReference type="AlphaFoldDB" id="A0A2M8KDE3"/>
<comment type="caution">
    <text evidence="1">The sequence shown here is derived from an EMBL/GenBank/DDBJ whole genome shotgun (WGS) entry which is preliminary data.</text>
</comment>
<evidence type="ECO:0000313" key="1">
    <source>
        <dbReference type="EMBL" id="PJE57938.1"/>
    </source>
</evidence>